<dbReference type="STRING" id="1385515.GCA_000423325_02522"/>
<proteinExistence type="predicted"/>
<comment type="caution">
    <text evidence="1">The sequence shown here is derived from an EMBL/GenBank/DDBJ whole genome shotgun (WGS) entry which is preliminary data.</text>
</comment>
<dbReference type="eggNOG" id="ENOG5032GCW">
    <property type="taxonomic scope" value="Bacteria"/>
</dbReference>
<keyword evidence="2" id="KW-1185">Reference proteome</keyword>
<protein>
    <submittedName>
        <fullName evidence="1">Uncharacterized protein</fullName>
    </submittedName>
</protein>
<dbReference type="Proteomes" id="UP000030003">
    <property type="component" value="Unassembled WGS sequence"/>
</dbReference>
<dbReference type="AlphaFoldDB" id="A0A0A0M8Q0"/>
<dbReference type="EMBL" id="AVBH01000089">
    <property type="protein sequence ID" value="KGO98377.1"/>
    <property type="molecule type" value="Genomic_DNA"/>
</dbReference>
<evidence type="ECO:0000313" key="1">
    <source>
        <dbReference type="EMBL" id="KGO98377.1"/>
    </source>
</evidence>
<accession>A0A0A0M8Q0</accession>
<name>A0A0A0M8Q0_9GAMM</name>
<evidence type="ECO:0000313" key="2">
    <source>
        <dbReference type="Proteomes" id="UP000030003"/>
    </source>
</evidence>
<reference evidence="1 2" key="1">
    <citation type="submission" date="2013-08" db="EMBL/GenBank/DDBJ databases">
        <title>Genomic analysis of Lysobacter defluvii.</title>
        <authorList>
            <person name="Wang Q."/>
            <person name="Wang G."/>
        </authorList>
    </citation>
    <scope>NUCLEOTIDE SEQUENCE [LARGE SCALE GENOMIC DNA]</scope>
    <source>
        <strain evidence="1 2">IMMIB APB-9</strain>
    </source>
</reference>
<sequence>MLGTGQVRAADPTLAEIRAQQLELHEKLAQGDASLAALSATERAQLQAAQERVFGILEGHSDADRLHPAQRTQLTNELERINALVQGDDRNRLVCKREKRTGSQRYVRVCKTVAERELELQNSQRLWDRTNVCNGGVGCSN</sequence>
<gene>
    <name evidence="1" type="ORF">N791_01315</name>
</gene>
<organism evidence="1 2">
    <name type="scientific">Lysobacter defluvii IMMIB APB-9 = DSM 18482</name>
    <dbReference type="NCBI Taxonomy" id="1385515"/>
    <lineage>
        <taxon>Bacteria</taxon>
        <taxon>Pseudomonadati</taxon>
        <taxon>Pseudomonadota</taxon>
        <taxon>Gammaproteobacteria</taxon>
        <taxon>Lysobacterales</taxon>
        <taxon>Lysobacteraceae</taxon>
        <taxon>Novilysobacter</taxon>
    </lineage>
</organism>